<dbReference type="InterPro" id="IPR043519">
    <property type="entry name" value="NT_sf"/>
</dbReference>
<dbReference type="SUPFAM" id="SSF81631">
    <property type="entry name" value="PAP/OAS1 substrate-binding domain"/>
    <property type="match status" value="1"/>
</dbReference>
<reference evidence="4" key="1">
    <citation type="submission" date="2018-08" db="EMBL/GenBank/DDBJ databases">
        <authorList>
            <person name="Rossello M."/>
        </authorList>
    </citation>
    <scope>NUCLEOTIDE SEQUENCE [LARGE SCALE GENOMIC DNA]</scope>
    <source>
        <strain evidence="4">cv. Chinese Spring</strain>
    </source>
</reference>
<dbReference type="Gramene" id="TraesPARA_EIv1.0_1667980.3">
    <property type="protein sequence ID" value="TraesPARA_EIv1.0_1667980.3.CDS"/>
    <property type="gene ID" value="TraesPARA_EIv1.0_1667980"/>
</dbReference>
<dbReference type="InterPro" id="IPR058921">
    <property type="entry name" value="PAP/OAS1-rel"/>
</dbReference>
<dbReference type="Pfam" id="PF26180">
    <property type="entry name" value="PAP-OAS1"/>
    <property type="match status" value="1"/>
</dbReference>
<dbReference type="SUPFAM" id="SSF81301">
    <property type="entry name" value="Nucleotidyltransferase"/>
    <property type="match status" value="1"/>
</dbReference>
<feature type="domain" description="Poly(A) RNA polymerase mitochondrial-like central palm" evidence="2">
    <location>
        <begin position="42"/>
        <end position="161"/>
    </location>
</feature>
<dbReference type="PANTHER" id="PTHR45979">
    <property type="entry name" value="PAP/OAS1 SUBSTRATE-BINDING DOMAIN SUPERFAMILY"/>
    <property type="match status" value="1"/>
</dbReference>
<proteinExistence type="predicted"/>
<dbReference type="GeneID" id="123111358"/>
<evidence type="ECO:0000313" key="4">
    <source>
        <dbReference type="EnsemblPlants" id="TraesCS5B02G146200.1"/>
    </source>
</evidence>
<evidence type="ECO:0000259" key="2">
    <source>
        <dbReference type="Pfam" id="PF22600"/>
    </source>
</evidence>
<dbReference type="Gene3D" id="3.30.460.10">
    <property type="entry name" value="Beta Polymerase, domain 2"/>
    <property type="match status" value="1"/>
</dbReference>
<dbReference type="InterPro" id="IPR054708">
    <property type="entry name" value="MTPAP-like_central"/>
</dbReference>
<dbReference type="Proteomes" id="UP000019116">
    <property type="component" value="Chromosome 5B"/>
</dbReference>
<accession>A0A3B6LJS5</accession>
<evidence type="ECO:0000256" key="1">
    <source>
        <dbReference type="SAM" id="MobiDB-lite"/>
    </source>
</evidence>
<dbReference type="Gramene" id="TraesCS5B03G0405200.3">
    <property type="protein sequence ID" value="TraesCS5B03G0405200.3.CDS"/>
    <property type="gene ID" value="TraesCS5B03G0405200"/>
</dbReference>
<dbReference type="AlphaFoldDB" id="A0A3B6LJS5"/>
<dbReference type="Gramene" id="TraesCS5B02G146200.1">
    <property type="protein sequence ID" value="TraesCS5B02G146200.1"/>
    <property type="gene ID" value="TraesCS5B02G146200"/>
</dbReference>
<dbReference type="EnsemblPlants" id="TraesCS5B02G146200.1">
    <property type="protein sequence ID" value="TraesCS5B02G146200.1"/>
    <property type="gene ID" value="TraesCS5B02G146200"/>
</dbReference>
<sequence length="670" mass="75111">MVDIDECSVALVPELEHALANPNPSSISPDAWAPFEAAALGVMCRIQPTVASEGRRAAVVDYIQRLVKCSVGCSVFPFGSVPLKTYLPDGDIDLAAFGYTCSDESLANEVRAILESEERRKDAEFEIKDVQYINAEVKLVKCFVQNIVVDISFNQIGGLYTLCFLEQVLYRFLDYYSKFDWDNRGISLHGPISLSSLPELATDPPGIHNDCFLEREEFLRECAQMFTAPPRNYERNTRPFPRKFLNIVDPLKQSNNLGRSVSKGNFYRIRSAFDLGARKLGKILQVPANSIVDEVNQFFRSTLKRNLGRVRPDVQGTAVNLNIERDNKGYPPLHSNPCEDLSYQLSSINISDNHGFLKQEEHSSSGEHQEMKSASHLVTSSFVSVSNGMSTKVYKEADGDRGATTDNLSDLTGDYRTNFNNLLYSQSCHQDYPVHPYYPMLAPPPVQYQNKHSLNGHNRKNAYGYPSANRMAPGPYSPGYFVLKPFYRTEDPMQPHGAVTYFPNPNLCMEAPPTGRGERKNYFPRNNYQKHHRYGRVDMPADMTRSEELRQQPPLPIYVPVANDKGIPSPLKIPTPSSHSTQDNIHGRGFIHPHDSKLEFGTLGALHMEVRNASQNQANRPYSASDSKPSATLRSNSPGQNPGTGYKSNVMRNSKPYHLKDNGDFPPLSS</sequence>
<gene>
    <name evidence="4" type="primary">LOC123111358</name>
</gene>
<keyword evidence="5" id="KW-1185">Reference proteome</keyword>
<dbReference type="Gene3D" id="1.10.1410.10">
    <property type="match status" value="1"/>
</dbReference>
<organism evidence="4">
    <name type="scientific">Triticum aestivum</name>
    <name type="common">Wheat</name>
    <dbReference type="NCBI Taxonomy" id="4565"/>
    <lineage>
        <taxon>Eukaryota</taxon>
        <taxon>Viridiplantae</taxon>
        <taxon>Streptophyta</taxon>
        <taxon>Embryophyta</taxon>
        <taxon>Tracheophyta</taxon>
        <taxon>Spermatophyta</taxon>
        <taxon>Magnoliopsida</taxon>
        <taxon>Liliopsida</taxon>
        <taxon>Poales</taxon>
        <taxon>Poaceae</taxon>
        <taxon>BOP clade</taxon>
        <taxon>Pooideae</taxon>
        <taxon>Triticodae</taxon>
        <taxon>Triticeae</taxon>
        <taxon>Triticinae</taxon>
        <taxon>Triticum</taxon>
    </lineage>
</organism>
<dbReference type="OrthoDB" id="273917at2759"/>
<feature type="region of interest" description="Disordered" evidence="1">
    <location>
        <begin position="615"/>
        <end position="670"/>
    </location>
</feature>
<feature type="compositionally biased region" description="Polar residues" evidence="1">
    <location>
        <begin position="615"/>
        <end position="652"/>
    </location>
</feature>
<reference evidence="4" key="2">
    <citation type="submission" date="2018-10" db="UniProtKB">
        <authorList>
            <consortium name="EnsemblPlants"/>
        </authorList>
    </citation>
    <scope>IDENTIFICATION</scope>
</reference>
<feature type="domain" description="PAP/OAS1 substrate-binding-related" evidence="3">
    <location>
        <begin position="167"/>
        <end position="303"/>
    </location>
</feature>
<name>A0A3B6LJS5_WHEAT</name>
<evidence type="ECO:0000259" key="3">
    <source>
        <dbReference type="Pfam" id="PF26180"/>
    </source>
</evidence>
<dbReference type="InterPro" id="IPR058920">
    <property type="entry name" value="PAP-OAS1-bd-rel"/>
</dbReference>
<dbReference type="RefSeq" id="XP_044388072.1">
    <property type="nucleotide sequence ID" value="XM_044532137.1"/>
</dbReference>
<dbReference type="CDD" id="cd05402">
    <property type="entry name" value="NT_PAP_TUTase"/>
    <property type="match status" value="1"/>
</dbReference>
<protein>
    <submittedName>
        <fullName evidence="4">Uncharacterized protein</fullName>
    </submittedName>
</protein>
<dbReference type="Pfam" id="PF22600">
    <property type="entry name" value="MTPAP-like_central"/>
    <property type="match status" value="1"/>
</dbReference>
<dbReference type="PANTHER" id="PTHR45979:SF9">
    <property type="entry name" value="PAP-ASSOCIATED DOMAIN-CONTAINING PROTEIN"/>
    <property type="match status" value="1"/>
</dbReference>
<evidence type="ECO:0000313" key="5">
    <source>
        <dbReference type="Proteomes" id="UP000019116"/>
    </source>
</evidence>